<dbReference type="InterPro" id="IPR011009">
    <property type="entry name" value="Kinase-like_dom_sf"/>
</dbReference>
<dbReference type="OrthoDB" id="8955at10239"/>
<dbReference type="SUPFAM" id="SSF56112">
    <property type="entry name" value="Protein kinase-like (PK-like)"/>
    <property type="match status" value="1"/>
</dbReference>
<reference evidence="3" key="1">
    <citation type="journal article" date="2018" name="Arch. Virol.">
        <title>Complete genome sequence and analysis of ictalurid herpesvirus 2.</title>
        <authorList>
            <person name="Borzak R."/>
            <person name="Haluk T."/>
            <person name="Bartha D."/>
            <person name="Doszpoly A."/>
        </authorList>
    </citation>
    <scope>NUCLEOTIDE SEQUENCE</scope>
    <source>
        <strain evidence="3">760/94</strain>
    </source>
</reference>
<dbReference type="GO" id="GO:0005524">
    <property type="term" value="F:ATP binding"/>
    <property type="evidence" value="ECO:0007669"/>
    <property type="project" value="InterPro"/>
</dbReference>
<dbReference type="InterPro" id="IPR000719">
    <property type="entry name" value="Prot_kinase_dom"/>
</dbReference>
<evidence type="ECO:0000313" key="3">
    <source>
        <dbReference type="EMBL" id="AUG72319.1"/>
    </source>
</evidence>
<feature type="region of interest" description="Disordered" evidence="1">
    <location>
        <begin position="199"/>
        <end position="231"/>
    </location>
</feature>
<dbReference type="Gene3D" id="1.10.510.10">
    <property type="entry name" value="Transferase(Phosphotransferase) domain 1"/>
    <property type="match status" value="1"/>
</dbReference>
<dbReference type="InterPro" id="IPR053235">
    <property type="entry name" value="Ser_Thr_kinase"/>
</dbReference>
<evidence type="ECO:0000256" key="1">
    <source>
        <dbReference type="SAM" id="MobiDB-lite"/>
    </source>
</evidence>
<sequence>MGDRNFKRGGDAMSQGTPPPKLIRDAGTQQNDFKKLLLLKMRERSTGVRATPVNLQIPTPPVRLPMTPPGAFLHTRALSSASEDSDSEDERFDTTIDTRRSAVAPPQGPPLVVPGQAPAPVLAPTLAPRVTPQPMKRPPAQPRVVIEEDPTFKVPPALLTTHRGGGAARMGLGAEALMFDTGRPRATVMDDIRGVLGNLGNAFDSEDEESEESEESETPLADMGNNWELGDHATRGSELINTEGIQSLDQIIARTGTVAKKVGDRESTNATHALSAISVVNPQASVRGGVFRHHNLTGGAREPFLIEGCELITGPVQEVPIPFRYIPAAPFSSGTIITKPKPSPARTATLDRKTTQQIGRGSFCEVFKIGNLACKFQRGVKMAGVSNAISDVIEETAIASRLSHPNIISLVRGFLYHGGSNREAISVSLWELGLMDMYTFTQQAFWTHGSATCDLTTKRFIARSFEKHTLSGLEYLHSRGLMHRDVKPQNVFIFNSGQYLVAKLGDLGCCAKGAFCDAAGTLGYFAPETLAINVQCCASDMWAWALTMWELHTGKGLFMDGTRVSLHRIFNVLGGFDNRLYNIMAIRKTYMLATDATPKESPDVDGYIRGLRTNVSESFIEILKSVLRLNPNNRATARDLLASARYSDSTLMNGCVPTNVAALRAAAPEAITLPEFPGLPLQLVMAPADAGVSDRLGDKVHWGQAAMELTSDYRPTFLYSPWLGGHGPDELVKSKQTVVLGDANLVLAYPIITKKDYGVEEVRIYKHPTLPPATIAIMLKLKDTVSLDGVNKMMLKIQDLQVSLPYLLPVLHYSVAQGGREKFLMYVTVASNLLSQLSIDGTVTNGTSRGAVLLKQTVAAILSFNSHGIKPTADILTPQFIYHNPMGLDMGPIKIDLVAYLLTHHHRTLDPMAIKGKNNKSTSPTIATVQGLCIAAHRFVASLMATPRSFDKIIPSTMVKSCDTNKFFNIPAISQVKIPSDERHMGLPLLDFIKLQPSSIADNCVLYSKGFVPRL</sequence>
<dbReference type="PROSITE" id="PS50011">
    <property type="entry name" value="PROTEIN_KINASE_DOM"/>
    <property type="match status" value="1"/>
</dbReference>
<protein>
    <submittedName>
        <fullName evidence="3">ORF73</fullName>
    </submittedName>
</protein>
<dbReference type="KEGG" id="vg:35414717"/>
<feature type="domain" description="Protein kinase" evidence="2">
    <location>
        <begin position="352"/>
        <end position="651"/>
    </location>
</feature>
<dbReference type="GeneID" id="35414717"/>
<dbReference type="PROSITE" id="PS00108">
    <property type="entry name" value="PROTEIN_KINASE_ST"/>
    <property type="match status" value="1"/>
</dbReference>
<dbReference type="SMART" id="SM00220">
    <property type="entry name" value="S_TKc"/>
    <property type="match status" value="1"/>
</dbReference>
<dbReference type="GO" id="GO:0004674">
    <property type="term" value="F:protein serine/threonine kinase activity"/>
    <property type="evidence" value="ECO:0007669"/>
    <property type="project" value="TreeGrafter"/>
</dbReference>
<dbReference type="PANTHER" id="PTHR24361:SF613">
    <property type="entry name" value="NUCLEAR RECEPTOR-BINDING PROTEIN-RELATED"/>
    <property type="match status" value="1"/>
</dbReference>
<dbReference type="PANTHER" id="PTHR24361">
    <property type="entry name" value="MITOGEN-ACTIVATED KINASE KINASE KINASE"/>
    <property type="match status" value="1"/>
</dbReference>
<dbReference type="Gene3D" id="3.30.200.20">
    <property type="entry name" value="Phosphorylase Kinase, domain 1"/>
    <property type="match status" value="1"/>
</dbReference>
<dbReference type="RefSeq" id="YP_009447897.1">
    <property type="nucleotide sequence ID" value="NC_036579.1"/>
</dbReference>
<dbReference type="Proteomes" id="UP000242696">
    <property type="component" value="Segment"/>
</dbReference>
<name>A0A2H5AJK6_9VIRU</name>
<feature type="region of interest" description="Disordered" evidence="1">
    <location>
        <begin position="1"/>
        <end position="29"/>
    </location>
</feature>
<keyword evidence="4" id="KW-1185">Reference proteome</keyword>
<feature type="compositionally biased region" description="Acidic residues" evidence="1">
    <location>
        <begin position="204"/>
        <end position="217"/>
    </location>
</feature>
<proteinExistence type="predicted"/>
<organism evidence="3">
    <name type="scientific">black bullhead herpesvirus</name>
    <dbReference type="NCBI Taxonomy" id="508441"/>
    <lineage>
        <taxon>Viruses</taxon>
        <taxon>Duplodnaviria</taxon>
        <taxon>Heunggongvirae</taxon>
        <taxon>Peploviricota</taxon>
        <taxon>Herviviricetes</taxon>
        <taxon>Herpesvirales</taxon>
        <taxon>Alloherpesviridae</taxon>
        <taxon>Ictavirus</taxon>
        <taxon>Ictavirus ictaluridallo2</taxon>
    </lineage>
</organism>
<accession>A0A2H5AJK6</accession>
<evidence type="ECO:0000259" key="2">
    <source>
        <dbReference type="PROSITE" id="PS50011"/>
    </source>
</evidence>
<dbReference type="EMBL" id="MG271984">
    <property type="protein sequence ID" value="AUG72319.1"/>
    <property type="molecule type" value="Genomic_DNA"/>
</dbReference>
<dbReference type="Pfam" id="PF00069">
    <property type="entry name" value="Pkinase"/>
    <property type="match status" value="1"/>
</dbReference>
<dbReference type="InterPro" id="IPR008271">
    <property type="entry name" value="Ser/Thr_kinase_AS"/>
</dbReference>
<evidence type="ECO:0000313" key="4">
    <source>
        <dbReference type="Proteomes" id="UP000242696"/>
    </source>
</evidence>
<feature type="compositionally biased region" description="Basic and acidic residues" evidence="1">
    <location>
        <begin position="1"/>
        <end position="10"/>
    </location>
</feature>